<dbReference type="EMBL" id="JAFBEI010000029">
    <property type="protein sequence ID" value="MBM7636604.1"/>
    <property type="molecule type" value="Genomic_DNA"/>
</dbReference>
<dbReference type="Proteomes" id="UP000809081">
    <property type="component" value="Unassembled WGS sequence"/>
</dbReference>
<reference evidence="2 3" key="1">
    <citation type="submission" date="2021-01" db="EMBL/GenBank/DDBJ databases">
        <title>Genomic Encyclopedia of Type Strains, Phase IV (KMG-IV): sequencing the most valuable type-strain genomes for metagenomic binning, comparative biology and taxonomic classification.</title>
        <authorList>
            <person name="Goeker M."/>
        </authorList>
    </citation>
    <scope>NUCLEOTIDE SEQUENCE [LARGE SCALE GENOMIC DNA]</scope>
    <source>
        <strain evidence="2 3">DSM 27513</strain>
    </source>
</reference>
<feature type="transmembrane region" description="Helical" evidence="1">
    <location>
        <begin position="32"/>
        <end position="52"/>
    </location>
</feature>
<sequence>MKSTFKDKLASNLISVIIIFLLLTFFDASGDKVRNILLVIVGFSILSFYDYWRIKSQEKE</sequence>
<proteinExistence type="predicted"/>
<evidence type="ECO:0000313" key="3">
    <source>
        <dbReference type="Proteomes" id="UP000809081"/>
    </source>
</evidence>
<gene>
    <name evidence="2" type="ORF">JOC31_001428</name>
</gene>
<keyword evidence="1" id="KW-0812">Transmembrane</keyword>
<feature type="transmembrane region" description="Helical" evidence="1">
    <location>
        <begin position="9"/>
        <end position="26"/>
    </location>
</feature>
<accession>A0ABS2PME9</accession>
<protein>
    <recommendedName>
        <fullName evidence="4">Sec-independent periplasmic protein translocation protein TatC</fullName>
    </recommendedName>
</protein>
<name>A0ABS2PME9_9STRE</name>
<comment type="caution">
    <text evidence="2">The sequence shown here is derived from an EMBL/GenBank/DDBJ whole genome shotgun (WGS) entry which is preliminary data.</text>
</comment>
<keyword evidence="3" id="KW-1185">Reference proteome</keyword>
<evidence type="ECO:0000313" key="2">
    <source>
        <dbReference type="EMBL" id="MBM7636604.1"/>
    </source>
</evidence>
<keyword evidence="1" id="KW-0472">Membrane</keyword>
<organism evidence="2 3">
    <name type="scientific">Streptococcus saliviloxodontae</name>
    <dbReference type="NCBI Taxonomy" id="1349416"/>
    <lineage>
        <taxon>Bacteria</taxon>
        <taxon>Bacillati</taxon>
        <taxon>Bacillota</taxon>
        <taxon>Bacilli</taxon>
        <taxon>Lactobacillales</taxon>
        <taxon>Streptococcaceae</taxon>
        <taxon>Streptococcus</taxon>
    </lineage>
</organism>
<evidence type="ECO:0000256" key="1">
    <source>
        <dbReference type="SAM" id="Phobius"/>
    </source>
</evidence>
<evidence type="ECO:0008006" key="4">
    <source>
        <dbReference type="Google" id="ProtNLM"/>
    </source>
</evidence>
<keyword evidence="1" id="KW-1133">Transmembrane helix</keyword>